<reference evidence="1 2" key="1">
    <citation type="submission" date="2019-05" db="EMBL/GenBank/DDBJ databases">
        <title>Emergence of the Ug99 lineage of the wheat stem rust pathogen through somatic hybridization.</title>
        <authorList>
            <person name="Li F."/>
            <person name="Upadhyaya N.M."/>
            <person name="Sperschneider J."/>
            <person name="Matny O."/>
            <person name="Nguyen-Phuc H."/>
            <person name="Mago R."/>
            <person name="Raley C."/>
            <person name="Miller M.E."/>
            <person name="Silverstein K.A.T."/>
            <person name="Henningsen E."/>
            <person name="Hirsch C.D."/>
            <person name="Visser B."/>
            <person name="Pretorius Z.A."/>
            <person name="Steffenson B.J."/>
            <person name="Schwessinger B."/>
            <person name="Dodds P.N."/>
            <person name="Figueroa M."/>
        </authorList>
    </citation>
    <scope>NUCLEOTIDE SEQUENCE [LARGE SCALE GENOMIC DNA]</scope>
    <source>
        <strain evidence="1 2">Ug99</strain>
    </source>
</reference>
<proteinExistence type="predicted"/>
<comment type="caution">
    <text evidence="1">The sequence shown here is derived from an EMBL/GenBank/DDBJ whole genome shotgun (WGS) entry which is preliminary data.</text>
</comment>
<protein>
    <submittedName>
        <fullName evidence="1">Uncharacterized protein</fullName>
    </submittedName>
</protein>
<dbReference type="AlphaFoldDB" id="A0A5B0RCB7"/>
<dbReference type="EMBL" id="VDEP01000212">
    <property type="protein sequence ID" value="KAA1123022.1"/>
    <property type="molecule type" value="Genomic_DNA"/>
</dbReference>
<evidence type="ECO:0000313" key="2">
    <source>
        <dbReference type="Proteomes" id="UP000325313"/>
    </source>
</evidence>
<evidence type="ECO:0000313" key="1">
    <source>
        <dbReference type="EMBL" id="KAA1123022.1"/>
    </source>
</evidence>
<sequence>MRKKSLRRHALLAQSTIHPTSTKQSIVSSTPPPSTLTFPKFDPHCQRLHFSSSHITDTTAMRSPRVWLVCALSMCFNGATATLPSEPRPEICVFCNRDAVIRQCHEVTYMTAFKTITKTCENLPAGGCDKRIYFHQYTCGKCGNYAWINNDPCPHHDHIQELESPNDYECAAAAA</sequence>
<dbReference type="Proteomes" id="UP000325313">
    <property type="component" value="Unassembled WGS sequence"/>
</dbReference>
<organism evidence="1 2">
    <name type="scientific">Puccinia graminis f. sp. tritici</name>
    <dbReference type="NCBI Taxonomy" id="56615"/>
    <lineage>
        <taxon>Eukaryota</taxon>
        <taxon>Fungi</taxon>
        <taxon>Dikarya</taxon>
        <taxon>Basidiomycota</taxon>
        <taxon>Pucciniomycotina</taxon>
        <taxon>Pucciniomycetes</taxon>
        <taxon>Pucciniales</taxon>
        <taxon>Pucciniaceae</taxon>
        <taxon>Puccinia</taxon>
    </lineage>
</organism>
<accession>A0A5B0RCB7</accession>
<name>A0A5B0RCB7_PUCGR</name>
<gene>
    <name evidence="1" type="ORF">PGTUg99_007628</name>
</gene>